<evidence type="ECO:0000313" key="10">
    <source>
        <dbReference type="EMBL" id="SFA55245.1"/>
    </source>
</evidence>
<comment type="similarity">
    <text evidence="1 6">Belongs to the sigma-70 factor family. ECF subfamily.</text>
</comment>
<dbReference type="EMBL" id="FOJN01000009">
    <property type="protein sequence ID" value="SFA55245.1"/>
    <property type="molecule type" value="Genomic_DNA"/>
</dbReference>
<dbReference type="SUPFAM" id="SSF88659">
    <property type="entry name" value="Sigma3 and sigma4 domains of RNA polymerase sigma factors"/>
    <property type="match status" value="1"/>
</dbReference>
<dbReference type="InterPro" id="IPR000838">
    <property type="entry name" value="RNA_pol_sigma70_ECF_CS"/>
</dbReference>
<evidence type="ECO:0000259" key="8">
    <source>
        <dbReference type="Pfam" id="PF04542"/>
    </source>
</evidence>
<reference evidence="10 11" key="1">
    <citation type="submission" date="2016-10" db="EMBL/GenBank/DDBJ databases">
        <authorList>
            <person name="de Groot N.N."/>
        </authorList>
    </citation>
    <scope>NUCLEOTIDE SEQUENCE [LARGE SCALE GENOMIC DNA]</scope>
    <source>
        <strain evidence="10 11">DSM 44908</strain>
    </source>
</reference>
<evidence type="ECO:0000313" key="11">
    <source>
        <dbReference type="Proteomes" id="UP000182054"/>
    </source>
</evidence>
<dbReference type="InterPro" id="IPR013249">
    <property type="entry name" value="RNA_pol_sigma70_r4_t2"/>
</dbReference>
<dbReference type="Proteomes" id="UP000182054">
    <property type="component" value="Unassembled WGS sequence"/>
</dbReference>
<evidence type="ECO:0000256" key="2">
    <source>
        <dbReference type="ARBA" id="ARBA00023015"/>
    </source>
</evidence>
<dbReference type="GO" id="GO:0006950">
    <property type="term" value="P:response to stress"/>
    <property type="evidence" value="ECO:0007669"/>
    <property type="project" value="UniProtKB-ARBA"/>
</dbReference>
<evidence type="ECO:0000256" key="4">
    <source>
        <dbReference type="ARBA" id="ARBA00023125"/>
    </source>
</evidence>
<feature type="domain" description="RNA polymerase sigma-70 region 2" evidence="8">
    <location>
        <begin position="57"/>
        <end position="122"/>
    </location>
</feature>
<feature type="domain" description="RNA polymerase sigma factor 70 region 4 type 2" evidence="9">
    <location>
        <begin position="154"/>
        <end position="206"/>
    </location>
</feature>
<dbReference type="InterPro" id="IPR014284">
    <property type="entry name" value="RNA_pol_sigma-70_dom"/>
</dbReference>
<dbReference type="GO" id="GO:0003677">
    <property type="term" value="F:DNA binding"/>
    <property type="evidence" value="ECO:0007669"/>
    <property type="project" value="UniProtKB-KW"/>
</dbReference>
<evidence type="ECO:0000259" key="9">
    <source>
        <dbReference type="Pfam" id="PF08281"/>
    </source>
</evidence>
<dbReference type="SUPFAM" id="SSF88946">
    <property type="entry name" value="Sigma2 domain of RNA polymerase sigma factors"/>
    <property type="match status" value="1"/>
</dbReference>
<evidence type="ECO:0000256" key="6">
    <source>
        <dbReference type="RuleBase" id="RU000716"/>
    </source>
</evidence>
<dbReference type="Pfam" id="PF04542">
    <property type="entry name" value="Sigma70_r2"/>
    <property type="match status" value="1"/>
</dbReference>
<dbReference type="Gene3D" id="1.10.10.10">
    <property type="entry name" value="Winged helix-like DNA-binding domain superfamily/Winged helix DNA-binding domain"/>
    <property type="match status" value="1"/>
</dbReference>
<name>A0A1I0TTV6_9NOCA</name>
<evidence type="ECO:0000256" key="1">
    <source>
        <dbReference type="ARBA" id="ARBA00010641"/>
    </source>
</evidence>
<keyword evidence="2 6" id="KW-0805">Transcription regulation</keyword>
<evidence type="ECO:0000256" key="3">
    <source>
        <dbReference type="ARBA" id="ARBA00023082"/>
    </source>
</evidence>
<organism evidence="10 11">
    <name type="scientific">Rhodococcoides kroppenstedtii</name>
    <dbReference type="NCBI Taxonomy" id="293050"/>
    <lineage>
        <taxon>Bacteria</taxon>
        <taxon>Bacillati</taxon>
        <taxon>Actinomycetota</taxon>
        <taxon>Actinomycetes</taxon>
        <taxon>Mycobacteriales</taxon>
        <taxon>Nocardiaceae</taxon>
        <taxon>Rhodococcoides</taxon>
    </lineage>
</organism>
<gene>
    <name evidence="10" type="ORF">SAMN05444374_109172</name>
</gene>
<dbReference type="GeneID" id="85486429"/>
<dbReference type="InterPro" id="IPR039425">
    <property type="entry name" value="RNA_pol_sigma-70-like"/>
</dbReference>
<dbReference type="PANTHER" id="PTHR43133">
    <property type="entry name" value="RNA POLYMERASE ECF-TYPE SIGMA FACTO"/>
    <property type="match status" value="1"/>
</dbReference>
<keyword evidence="3 6" id="KW-0731">Sigma factor</keyword>
<dbReference type="RefSeq" id="WP_244516511.1">
    <property type="nucleotide sequence ID" value="NZ_FOJN01000009.1"/>
</dbReference>
<dbReference type="Pfam" id="PF08281">
    <property type="entry name" value="Sigma70_r4_2"/>
    <property type="match status" value="1"/>
</dbReference>
<protein>
    <recommendedName>
        <fullName evidence="6">RNA polymerase sigma factor</fullName>
    </recommendedName>
</protein>
<dbReference type="GO" id="GO:0016987">
    <property type="term" value="F:sigma factor activity"/>
    <property type="evidence" value="ECO:0007669"/>
    <property type="project" value="UniProtKB-KW"/>
</dbReference>
<dbReference type="PANTHER" id="PTHR43133:SF8">
    <property type="entry name" value="RNA POLYMERASE SIGMA FACTOR HI_1459-RELATED"/>
    <property type="match status" value="1"/>
</dbReference>
<sequence>MLVHPSLVPGVPEIGSSPAAHGERGGRRFPPLDAPSLSDRSLAVAAAAGDRGAFDEIVRRFAPAMIRFAESMLADHGAAEDVVQDSLVVAWTRIGDFRHDSALRTWLFGIASHKVIDHRRRRIPRPGSDHVVDRACTDPRTDPPRTCSDAAFLAAVDEVLGTMPPRQRACWVLREVDGMRIVDIADILFTTPGAVRGQIARARATLEARLNAWT</sequence>
<dbReference type="PROSITE" id="PS01063">
    <property type="entry name" value="SIGMA70_ECF"/>
    <property type="match status" value="1"/>
</dbReference>
<dbReference type="InterPro" id="IPR036388">
    <property type="entry name" value="WH-like_DNA-bd_sf"/>
</dbReference>
<accession>A0A1I0TTV6</accession>
<dbReference type="CDD" id="cd06171">
    <property type="entry name" value="Sigma70_r4"/>
    <property type="match status" value="1"/>
</dbReference>
<proteinExistence type="inferred from homology"/>
<evidence type="ECO:0000256" key="5">
    <source>
        <dbReference type="ARBA" id="ARBA00023163"/>
    </source>
</evidence>
<keyword evidence="5 6" id="KW-0804">Transcription</keyword>
<dbReference type="GO" id="GO:0006352">
    <property type="term" value="P:DNA-templated transcription initiation"/>
    <property type="evidence" value="ECO:0007669"/>
    <property type="project" value="InterPro"/>
</dbReference>
<keyword evidence="4 6" id="KW-0238">DNA-binding</keyword>
<dbReference type="InterPro" id="IPR007627">
    <property type="entry name" value="RNA_pol_sigma70_r2"/>
</dbReference>
<dbReference type="Gene3D" id="1.10.1740.10">
    <property type="match status" value="1"/>
</dbReference>
<dbReference type="NCBIfam" id="TIGR02937">
    <property type="entry name" value="sigma70-ECF"/>
    <property type="match status" value="1"/>
</dbReference>
<dbReference type="InterPro" id="IPR013324">
    <property type="entry name" value="RNA_pol_sigma_r3/r4-like"/>
</dbReference>
<feature type="region of interest" description="Disordered" evidence="7">
    <location>
        <begin position="1"/>
        <end position="34"/>
    </location>
</feature>
<dbReference type="InterPro" id="IPR013325">
    <property type="entry name" value="RNA_pol_sigma_r2"/>
</dbReference>
<evidence type="ECO:0000256" key="7">
    <source>
        <dbReference type="SAM" id="MobiDB-lite"/>
    </source>
</evidence>
<dbReference type="AlphaFoldDB" id="A0A1I0TTV6"/>